<reference evidence="2" key="1">
    <citation type="submission" date="2025-08" db="UniProtKB">
        <authorList>
            <consortium name="RefSeq"/>
        </authorList>
    </citation>
    <scope>IDENTIFICATION</scope>
</reference>
<gene>
    <name evidence="2" type="primary">Kirrel2</name>
</gene>
<accession>A0AC58L7H2</accession>
<sequence>MLVPFLLFLLFCCRGCAGPSPHFLQQPEDLVVLLGEEARLPCALGAYRGLVQWTKDGLALGGERDLPGWSRYWISGKAASGQHDLHIRPVELEDEATYECQATQAGLRSRPAQLHVLVPPEAPQVLGGPSVSLVAGVPANLTCRSRGDAHPTPELLWFRDGIRLDGTTFYQTLMKEGTTGSVESTLFLTPSSHDDGATLVCRARSQALPTGRDTAITLSLQYPPKVTLSAEPQTVQEGEEVTFLCQATAQPPVTGYRWAKGGSPVLGARGPRLEIVADSSFLTEPVSCEVSNAVGSANRSTALDVLFGPILQAKPEPVSVDVGEDASFRCAWRGNPLPRVTWTRRGDAQVLSSGPMLHLPSVGPEDAGDYVCRAEPGRSGLGGGMAEARLTVNAPPVVTALHSAPAFLRGPARLQCLVFASPAPEAVIWSWDEGFLEAGSRGRFLVETFPAPEAHGGQGPGLISVLHISGTQESDFSRGFNCSARNRLGERGIRVPLSRRDLLPTLRIVAGVAAAATTLLMVITGVALCCWRYGKASFSKQKNLVRIPGSSDGSSSRGPEEEETGSGEGRGSRVPTGHSDLLLDEKGTLETKDPTNGYYKVRGVSVSLSLGEAPGGGLFLPPSSPLGLPGTPTYYDFNPHLDMVPSCRLYRARAGYLTTPHPRAFTNYIKPTSFAPPDLASGTPPFPYASFPTPSHQRLQTHV</sequence>
<name>A0AC58L7H2_CASCN</name>
<evidence type="ECO:0000313" key="1">
    <source>
        <dbReference type="Proteomes" id="UP001732720"/>
    </source>
</evidence>
<organism evidence="1 2">
    <name type="scientific">Castor canadensis</name>
    <name type="common">American beaver</name>
    <dbReference type="NCBI Taxonomy" id="51338"/>
    <lineage>
        <taxon>Eukaryota</taxon>
        <taxon>Metazoa</taxon>
        <taxon>Chordata</taxon>
        <taxon>Craniata</taxon>
        <taxon>Vertebrata</taxon>
        <taxon>Euteleostomi</taxon>
        <taxon>Mammalia</taxon>
        <taxon>Eutheria</taxon>
        <taxon>Euarchontoglires</taxon>
        <taxon>Glires</taxon>
        <taxon>Rodentia</taxon>
        <taxon>Castorimorpha</taxon>
        <taxon>Castoridae</taxon>
        <taxon>Castor</taxon>
    </lineage>
</organism>
<proteinExistence type="predicted"/>
<dbReference type="RefSeq" id="XP_073913102.1">
    <property type="nucleotide sequence ID" value="XM_074057001.1"/>
</dbReference>
<keyword evidence="1" id="KW-1185">Reference proteome</keyword>
<evidence type="ECO:0000313" key="2">
    <source>
        <dbReference type="RefSeq" id="XP_073913102.1"/>
    </source>
</evidence>
<dbReference type="Proteomes" id="UP001732720">
    <property type="component" value="Chromosome 16"/>
</dbReference>
<protein>
    <submittedName>
        <fullName evidence="2">Kin of IRRE-like protein 2</fullName>
    </submittedName>
</protein>